<evidence type="ECO:0000313" key="1">
    <source>
        <dbReference type="EMBL" id="RAY12031.1"/>
    </source>
</evidence>
<dbReference type="Pfam" id="PF21863">
    <property type="entry name" value="HTH_67"/>
    <property type="match status" value="1"/>
</dbReference>
<gene>
    <name evidence="1" type="ORF">DPM19_27170</name>
</gene>
<sequence length="250" mass="26167">MTDTVKIAAAVKGPIGKLGGGFMISREAMAFGTEIGIEGMAPYFRGRFGVLGEVDADVVTAAAGFFPPAAIRAAWELTSGVPAATAVEGYTRACHAFARRKMSGISGADRLADLLGRVVESADVRCAPVFAGWRAVPLPDDALLRTAQLAHVLRELRGGVHVAAVLAGGLTPLEAILAGSSDFLEAGAGNARFFGWPEPYAEPTEEVRRRRAAAEELTDVLVAPAFAVLDATEAEELVTLLTEAERTVFG</sequence>
<dbReference type="AlphaFoldDB" id="A0A365GYZ2"/>
<evidence type="ECO:0008006" key="3">
    <source>
        <dbReference type="Google" id="ProtNLM"/>
    </source>
</evidence>
<dbReference type="Proteomes" id="UP000251891">
    <property type="component" value="Unassembled WGS sequence"/>
</dbReference>
<dbReference type="NCBIfam" id="NF047719">
    <property type="entry name" value="SCO6745_fam_HTH"/>
    <property type="match status" value="1"/>
</dbReference>
<protein>
    <recommendedName>
        <fullName evidence="3">EvbL</fullName>
    </recommendedName>
</protein>
<dbReference type="EMBL" id="QLYX01000015">
    <property type="protein sequence ID" value="RAY12031.1"/>
    <property type="molecule type" value="Genomic_DNA"/>
</dbReference>
<dbReference type="RefSeq" id="WP_111870898.1">
    <property type="nucleotide sequence ID" value="NZ_QLYX01000015.1"/>
</dbReference>
<organism evidence="1 2">
    <name type="scientific">Actinomadura craniellae</name>
    <dbReference type="NCBI Taxonomy" id="2231787"/>
    <lineage>
        <taxon>Bacteria</taxon>
        <taxon>Bacillati</taxon>
        <taxon>Actinomycetota</taxon>
        <taxon>Actinomycetes</taxon>
        <taxon>Streptosporangiales</taxon>
        <taxon>Thermomonosporaceae</taxon>
        <taxon>Actinomadura</taxon>
    </lineage>
</organism>
<keyword evidence="2" id="KW-1185">Reference proteome</keyword>
<comment type="caution">
    <text evidence="1">The sequence shown here is derived from an EMBL/GenBank/DDBJ whole genome shotgun (WGS) entry which is preliminary data.</text>
</comment>
<dbReference type="InterPro" id="IPR054058">
    <property type="entry name" value="HTH_67"/>
</dbReference>
<evidence type="ECO:0000313" key="2">
    <source>
        <dbReference type="Proteomes" id="UP000251891"/>
    </source>
</evidence>
<proteinExistence type="predicted"/>
<reference evidence="1 2" key="1">
    <citation type="submission" date="2018-06" db="EMBL/GenBank/DDBJ databases">
        <title>Actinomadura craniellae sp. nov. isolated from marine sponge Craniella sp.</title>
        <authorList>
            <person name="Li L."/>
            <person name="Xu Q.H."/>
            <person name="Lin H.W."/>
            <person name="Lu Y.H."/>
        </authorList>
    </citation>
    <scope>NUCLEOTIDE SEQUENCE [LARGE SCALE GENOMIC DNA]</scope>
    <source>
        <strain evidence="1 2">LHW63021</strain>
    </source>
</reference>
<accession>A0A365GYZ2</accession>
<name>A0A365GYZ2_9ACTN</name>
<dbReference type="OrthoDB" id="3820010at2"/>